<sequence length="674" mass="74166">MLYHVRYFDKCKTDDEIVEISKLYAIQTTRSRVEAEEQIRTDNRTSKDVEMPREKSSVLQTIAENHETAHHHGAETSPRSVQADTRTSSDPEADASTCGGDEANGGIAHEVDLLINELKSKRESKGIASRYQELEQIQMFLLQQKQKLENAVRIEFQVDASCVGLVVGKRGSNIAKASAVDGVMKIDVQETNVVILAETEEAAETARQMLEHRKESISVERRTLGLLVGKGGKNLKNLQSSSGVLRIEIDDGRGTIELLGNSCSIEKARRGIELIARFVSQQEEFIEGSRDLYRDVKLMVGNSSRVGGNDEIESSYREDEREAGNQFVFSDEGMSYTIEVPSSKLGLLIGHHGTKIKQIQESSKCGIDIVRGDNELSKVFISAISEDADPDLAFSLINNVVLDPQPGQAYHQAPVTKVAIFGVFVALGEGREGLLHVSDVPLMKDGPVNYDVGETLDVVVTNVDDRGRIRLGLQNYLSGGRVGESIGKAGQRRKEEADTLQQEEWPLLGPMQESRDEWYARIRSQREDASHPQTSPHVRTRQAANTKERNLPEDPARSGQRSDLPSSSTAVQAVKQLEATGVRSNGHAPSGPRHLGRSAHLESTGPTRHRMEQPRSARVGDADYSREYVLYAPKEAGKGGGGGVSRPSDRDGIEAGGQEYASLRQRVAQARGRR</sequence>
<dbReference type="PANTHER" id="PTHR11252">
    <property type="entry name" value="POLYRIBONUCLEOTIDE NUCLEOTIDYLTRANSFERASE"/>
    <property type="match status" value="1"/>
</dbReference>
<dbReference type="Pfam" id="PF00013">
    <property type="entry name" value="KH_1"/>
    <property type="match status" value="3"/>
</dbReference>
<dbReference type="InterPro" id="IPR012162">
    <property type="entry name" value="PNPase"/>
</dbReference>
<accession>A0A7S0DVW8</accession>
<organism evidence="5">
    <name type="scientific">Hanusia phi</name>
    <dbReference type="NCBI Taxonomy" id="3032"/>
    <lineage>
        <taxon>Eukaryota</taxon>
        <taxon>Cryptophyceae</taxon>
        <taxon>Pyrenomonadales</taxon>
        <taxon>Geminigeraceae</taxon>
        <taxon>Hanusia</taxon>
    </lineage>
</organism>
<feature type="compositionally biased region" description="Basic and acidic residues" evidence="3">
    <location>
        <begin position="609"/>
        <end position="626"/>
    </location>
</feature>
<dbReference type="GO" id="GO:0004654">
    <property type="term" value="F:polyribonucleotide nucleotidyltransferase activity"/>
    <property type="evidence" value="ECO:0007669"/>
    <property type="project" value="InterPro"/>
</dbReference>
<dbReference type="PROSITE" id="PS50126">
    <property type="entry name" value="S1"/>
    <property type="match status" value="1"/>
</dbReference>
<feature type="region of interest" description="Disordered" evidence="3">
    <location>
        <begin position="29"/>
        <end position="104"/>
    </location>
</feature>
<feature type="domain" description="S1 motif" evidence="4">
    <location>
        <begin position="407"/>
        <end position="474"/>
    </location>
</feature>
<dbReference type="InterPro" id="IPR003029">
    <property type="entry name" value="S1_domain"/>
</dbReference>
<feature type="compositionally biased region" description="Basic and acidic residues" evidence="3">
    <location>
        <begin position="64"/>
        <end position="74"/>
    </location>
</feature>
<evidence type="ECO:0000259" key="4">
    <source>
        <dbReference type="PROSITE" id="PS50126"/>
    </source>
</evidence>
<dbReference type="Gene3D" id="2.40.50.140">
    <property type="entry name" value="Nucleic acid-binding proteins"/>
    <property type="match status" value="1"/>
</dbReference>
<dbReference type="GO" id="GO:0000175">
    <property type="term" value="F:3'-5'-RNA exonuclease activity"/>
    <property type="evidence" value="ECO:0007669"/>
    <property type="project" value="TreeGrafter"/>
</dbReference>
<proteinExistence type="predicted"/>
<feature type="compositionally biased region" description="Polar residues" evidence="3">
    <location>
        <begin position="559"/>
        <end position="571"/>
    </location>
</feature>
<dbReference type="PANTHER" id="PTHR11252:SF0">
    <property type="entry name" value="POLYRIBONUCLEOTIDE NUCLEOTIDYLTRANSFERASE 1, MITOCHONDRIAL"/>
    <property type="match status" value="1"/>
</dbReference>
<dbReference type="SMART" id="SM00316">
    <property type="entry name" value="S1"/>
    <property type="match status" value="1"/>
</dbReference>
<dbReference type="AlphaFoldDB" id="A0A7S0DVW8"/>
<feature type="compositionally biased region" description="Basic and acidic residues" evidence="3">
    <location>
        <begin position="546"/>
        <end position="556"/>
    </location>
</feature>
<feature type="compositionally biased region" description="Polar residues" evidence="3">
    <location>
        <begin position="531"/>
        <end position="545"/>
    </location>
</feature>
<dbReference type="GO" id="GO:0005829">
    <property type="term" value="C:cytosol"/>
    <property type="evidence" value="ECO:0007669"/>
    <property type="project" value="TreeGrafter"/>
</dbReference>
<dbReference type="Pfam" id="PF00575">
    <property type="entry name" value="S1"/>
    <property type="match status" value="1"/>
</dbReference>
<name>A0A7S0DVW8_9CRYP</name>
<feature type="region of interest" description="Disordered" evidence="3">
    <location>
        <begin position="482"/>
        <end position="512"/>
    </location>
</feature>
<feature type="compositionally biased region" description="Polar residues" evidence="3">
    <location>
        <begin position="77"/>
        <end position="90"/>
    </location>
</feature>
<evidence type="ECO:0000256" key="1">
    <source>
        <dbReference type="ARBA" id="ARBA00022884"/>
    </source>
</evidence>
<evidence type="ECO:0000256" key="3">
    <source>
        <dbReference type="SAM" id="MobiDB-lite"/>
    </source>
</evidence>
<gene>
    <name evidence="5" type="ORF">HPHI1048_LOCUS635</name>
</gene>
<evidence type="ECO:0000313" key="5">
    <source>
        <dbReference type="EMBL" id="CAD8466173.1"/>
    </source>
</evidence>
<dbReference type="InterPro" id="IPR004088">
    <property type="entry name" value="KH_dom_type_1"/>
</dbReference>
<dbReference type="GO" id="GO:0006402">
    <property type="term" value="P:mRNA catabolic process"/>
    <property type="evidence" value="ECO:0007669"/>
    <property type="project" value="InterPro"/>
</dbReference>
<dbReference type="Gene3D" id="3.30.1370.10">
    <property type="entry name" value="K Homology domain, type 1"/>
    <property type="match status" value="3"/>
</dbReference>
<feature type="compositionally biased region" description="Basic and acidic residues" evidence="3">
    <location>
        <begin position="31"/>
        <end position="56"/>
    </location>
</feature>
<dbReference type="SUPFAM" id="SSF50249">
    <property type="entry name" value="Nucleic acid-binding proteins"/>
    <property type="match status" value="1"/>
</dbReference>
<dbReference type="PROSITE" id="PS50084">
    <property type="entry name" value="KH_TYPE_1"/>
    <property type="match status" value="3"/>
</dbReference>
<reference evidence="5" key="1">
    <citation type="submission" date="2021-01" db="EMBL/GenBank/DDBJ databases">
        <authorList>
            <person name="Corre E."/>
            <person name="Pelletier E."/>
            <person name="Niang G."/>
            <person name="Scheremetjew M."/>
            <person name="Finn R."/>
            <person name="Kale V."/>
            <person name="Holt S."/>
            <person name="Cochrane G."/>
            <person name="Meng A."/>
            <person name="Brown T."/>
            <person name="Cohen L."/>
        </authorList>
    </citation>
    <scope>NUCLEOTIDE SEQUENCE</scope>
    <source>
        <strain evidence="5">CCMP325</strain>
    </source>
</reference>
<keyword evidence="1 2" id="KW-0694">RNA-binding</keyword>
<dbReference type="EMBL" id="HBEO01000903">
    <property type="protein sequence ID" value="CAD8466173.1"/>
    <property type="molecule type" value="Transcribed_RNA"/>
</dbReference>
<dbReference type="GO" id="GO:0003723">
    <property type="term" value="F:RNA binding"/>
    <property type="evidence" value="ECO:0007669"/>
    <property type="project" value="UniProtKB-UniRule"/>
</dbReference>
<dbReference type="CDD" id="cd00105">
    <property type="entry name" value="KH-I"/>
    <property type="match status" value="1"/>
</dbReference>
<dbReference type="InterPro" id="IPR036612">
    <property type="entry name" value="KH_dom_type_1_sf"/>
</dbReference>
<dbReference type="SMART" id="SM00322">
    <property type="entry name" value="KH"/>
    <property type="match status" value="3"/>
</dbReference>
<dbReference type="SUPFAM" id="SSF54791">
    <property type="entry name" value="Eukaryotic type KH-domain (KH-domain type I)"/>
    <property type="match status" value="3"/>
</dbReference>
<dbReference type="InterPro" id="IPR004087">
    <property type="entry name" value="KH_dom"/>
</dbReference>
<evidence type="ECO:0000256" key="2">
    <source>
        <dbReference type="PROSITE-ProRule" id="PRU00117"/>
    </source>
</evidence>
<protein>
    <recommendedName>
        <fullName evidence="4">S1 motif domain-containing protein</fullName>
    </recommendedName>
</protein>
<feature type="region of interest" description="Disordered" evidence="3">
    <location>
        <begin position="525"/>
        <end position="674"/>
    </location>
</feature>
<dbReference type="InterPro" id="IPR012340">
    <property type="entry name" value="NA-bd_OB-fold"/>
</dbReference>